<proteinExistence type="predicted"/>
<reference evidence="1" key="1">
    <citation type="submission" date="2021-06" db="EMBL/GenBank/DDBJ databases">
        <authorList>
            <person name="Kallberg Y."/>
            <person name="Tangrot J."/>
            <person name="Rosling A."/>
        </authorList>
    </citation>
    <scope>NUCLEOTIDE SEQUENCE</scope>
    <source>
        <strain evidence="1">MA461A</strain>
    </source>
</reference>
<accession>A0ACA9RPB1</accession>
<protein>
    <submittedName>
        <fullName evidence="1">24309_t:CDS:1</fullName>
    </submittedName>
</protein>
<feature type="non-terminal residue" evidence="1">
    <location>
        <position position="376"/>
    </location>
</feature>
<dbReference type="Proteomes" id="UP000789920">
    <property type="component" value="Unassembled WGS sequence"/>
</dbReference>
<keyword evidence="2" id="KW-1185">Reference proteome</keyword>
<sequence length="376" mass="43372">MTNEQEKDRKFRENAKKIYDATKGVVLKASEKALEGATAFLEHPIDTTEKIYHGLKSAGKKALNFGVDTATNLLTDPQKALNTGLGLMEKGLNAIPVVGGFFSFLTGTAKDALTDKKFENLAKEISGLKEGLNSLADSVGEALDGLRGEMTEALEAMGARQDQLEQFTKAFKDEQEKLNQKFQQQIDEINETLKEHEKKIRDNAEKIFKEQIKLEDVRSEFKDQIRVTNTNLDNLRKEQEETKHDFEKYKHQINEKTAKTEQSFEDLQADYTRRNRIIETQIKDNEEQLGEFQENLANVEFQQKKLNLEHQEFAESLEEQINLSYEQRKRLDLVVNEIEDIQEEFHQKINRLQQTQLDQDEKIDEAVFAAKRATRK</sequence>
<evidence type="ECO:0000313" key="1">
    <source>
        <dbReference type="EMBL" id="CAG8801781.1"/>
    </source>
</evidence>
<organism evidence="1 2">
    <name type="scientific">Racocetra persica</name>
    <dbReference type="NCBI Taxonomy" id="160502"/>
    <lineage>
        <taxon>Eukaryota</taxon>
        <taxon>Fungi</taxon>
        <taxon>Fungi incertae sedis</taxon>
        <taxon>Mucoromycota</taxon>
        <taxon>Glomeromycotina</taxon>
        <taxon>Glomeromycetes</taxon>
        <taxon>Diversisporales</taxon>
        <taxon>Gigasporaceae</taxon>
        <taxon>Racocetra</taxon>
    </lineage>
</organism>
<dbReference type="EMBL" id="CAJVQC010061460">
    <property type="protein sequence ID" value="CAG8801781.1"/>
    <property type="molecule type" value="Genomic_DNA"/>
</dbReference>
<evidence type="ECO:0000313" key="2">
    <source>
        <dbReference type="Proteomes" id="UP000789920"/>
    </source>
</evidence>
<name>A0ACA9RPB1_9GLOM</name>
<gene>
    <name evidence="1" type="ORF">RPERSI_LOCUS21180</name>
</gene>
<comment type="caution">
    <text evidence="1">The sequence shown here is derived from an EMBL/GenBank/DDBJ whole genome shotgun (WGS) entry which is preliminary data.</text>
</comment>